<dbReference type="SUPFAM" id="SSF52096">
    <property type="entry name" value="ClpP/crotonase"/>
    <property type="match status" value="1"/>
</dbReference>
<dbReference type="Proteomes" id="UP000013968">
    <property type="component" value="Chromosome"/>
</dbReference>
<gene>
    <name evidence="1" type="primary">paaG</name>
    <name evidence="1" type="ORF">AORI_5329</name>
</gene>
<dbReference type="CDD" id="cd06558">
    <property type="entry name" value="crotonase-like"/>
    <property type="match status" value="1"/>
</dbReference>
<dbReference type="NCBIfam" id="NF042431">
    <property type="entry name" value="EnCoAhydt_DpgB"/>
    <property type="match status" value="1"/>
</dbReference>
<evidence type="ECO:0000313" key="1">
    <source>
        <dbReference type="EMBL" id="AGM07912.1"/>
    </source>
</evidence>
<dbReference type="PATRIC" id="fig|1156913.3.peg.5426"/>
<dbReference type="InterPro" id="IPR029045">
    <property type="entry name" value="ClpP/crotonase-like_dom_sf"/>
</dbReference>
<dbReference type="Pfam" id="PF00378">
    <property type="entry name" value="ECH_1"/>
    <property type="match status" value="1"/>
</dbReference>
<dbReference type="GO" id="GO:0006635">
    <property type="term" value="P:fatty acid beta-oxidation"/>
    <property type="evidence" value="ECO:0007669"/>
    <property type="project" value="TreeGrafter"/>
</dbReference>
<dbReference type="AlphaFoldDB" id="R4TAS6"/>
<dbReference type="Gene3D" id="3.90.226.10">
    <property type="entry name" value="2-enoyl-CoA Hydratase, Chain A, domain 1"/>
    <property type="match status" value="1"/>
</dbReference>
<protein>
    <submittedName>
        <fullName evidence="1">Enoyl-CoA hydratase</fullName>
    </submittedName>
</protein>
<sequence length="217" mass="22030">MLDLRGLSELTGALIERINTACDGAGSAGDIALVLVLGGEGTGPAWPGPVGIHAVNRWEKALRRVERLGALTVAAVSGRCVGPAVELLLTTDYRVAAPDTVLRVAADSGGAWPGMVLHRLATQIGAGRARGLALSGATVSMAKATTLGLVDDVAEDPHTHALSAVKAGGLVAGPELAVRRGLVLDAVTTSFEEALGAHLAACDRELRRTMAIPGVGV</sequence>
<dbReference type="PANTHER" id="PTHR11941">
    <property type="entry name" value="ENOYL-COA HYDRATASE-RELATED"/>
    <property type="match status" value="1"/>
</dbReference>
<name>R4TAS6_9PSEU</name>
<dbReference type="HOGENOM" id="CLU_1189384_0_0_11"/>
<dbReference type="KEGG" id="aoi:AORI_5329"/>
<dbReference type="InterPro" id="IPR053545">
    <property type="entry name" value="Enoyl-CoA_hydratase-like"/>
</dbReference>
<keyword evidence="2" id="KW-1185">Reference proteome</keyword>
<organism evidence="1 2">
    <name type="scientific">Amycolatopsis keratiniphila</name>
    <dbReference type="NCBI Taxonomy" id="129921"/>
    <lineage>
        <taxon>Bacteria</taxon>
        <taxon>Bacillati</taxon>
        <taxon>Actinomycetota</taxon>
        <taxon>Actinomycetes</taxon>
        <taxon>Pseudonocardiales</taxon>
        <taxon>Pseudonocardiaceae</taxon>
        <taxon>Amycolatopsis</taxon>
        <taxon>Amycolatopsis japonica group</taxon>
    </lineage>
</organism>
<proteinExistence type="predicted"/>
<dbReference type="EMBL" id="CP003410">
    <property type="protein sequence ID" value="AGM07912.1"/>
    <property type="molecule type" value="Genomic_DNA"/>
</dbReference>
<accession>R4TAS6</accession>
<dbReference type="GO" id="GO:0003824">
    <property type="term" value="F:catalytic activity"/>
    <property type="evidence" value="ECO:0007669"/>
    <property type="project" value="UniProtKB-ARBA"/>
</dbReference>
<dbReference type="PANTHER" id="PTHR11941:SF54">
    <property type="entry name" value="ENOYL-COA HYDRATASE, MITOCHONDRIAL"/>
    <property type="match status" value="1"/>
</dbReference>
<reference evidence="1 2" key="1">
    <citation type="journal article" date="2013" name="BMC Genomics">
        <title>ContigScape: a Cytoscape plugin facilitating microbial genome gap closing.</title>
        <authorList>
            <person name="Tang B."/>
            <person name="Wang Q."/>
            <person name="Yang M."/>
            <person name="Xie F."/>
            <person name="Zhu Y."/>
            <person name="Zhuo Y."/>
            <person name="Wang S."/>
            <person name="Gao H."/>
            <person name="Ding X."/>
            <person name="Zhang L."/>
            <person name="Zhao G."/>
            <person name="Zheng H."/>
        </authorList>
    </citation>
    <scope>NUCLEOTIDE SEQUENCE [LARGE SCALE GENOMIC DNA]</scope>
    <source>
        <strain evidence="1 2">HCCB10007</strain>
    </source>
</reference>
<dbReference type="InterPro" id="IPR001753">
    <property type="entry name" value="Enoyl-CoA_hydra/iso"/>
</dbReference>
<evidence type="ECO:0000313" key="2">
    <source>
        <dbReference type="Proteomes" id="UP000013968"/>
    </source>
</evidence>